<dbReference type="InterPro" id="IPR050640">
    <property type="entry name" value="Bact_2-comp_sensor_kinase"/>
</dbReference>
<reference evidence="3 4" key="1">
    <citation type="submission" date="2017-12" db="EMBL/GenBank/DDBJ databases">
        <title>Genomes of bacteria within cyanobacterial aggregates.</title>
        <authorList>
            <person name="Cai H."/>
        </authorList>
    </citation>
    <scope>NUCLEOTIDE SEQUENCE [LARGE SCALE GENOMIC DNA]</scope>
    <source>
        <strain evidence="3 4">TH16</strain>
    </source>
</reference>
<dbReference type="SUPFAM" id="SSF55874">
    <property type="entry name" value="ATPase domain of HSP90 chaperone/DNA topoisomerase II/histidine kinase"/>
    <property type="match status" value="1"/>
</dbReference>
<accession>A0A2K9NET2</accession>
<keyword evidence="3" id="KW-0808">Transferase</keyword>
<protein>
    <submittedName>
        <fullName evidence="3">Sensor histidine kinase</fullName>
    </submittedName>
</protein>
<feature type="transmembrane region" description="Helical" evidence="1">
    <location>
        <begin position="95"/>
        <end position="119"/>
    </location>
</feature>
<dbReference type="EMBL" id="CP025611">
    <property type="protein sequence ID" value="AUN31056.1"/>
    <property type="molecule type" value="Genomic_DNA"/>
</dbReference>
<feature type="transmembrane region" description="Helical" evidence="1">
    <location>
        <begin position="25"/>
        <end position="45"/>
    </location>
</feature>
<dbReference type="Gene3D" id="3.30.565.10">
    <property type="entry name" value="Histidine kinase-like ATPase, C-terminal domain"/>
    <property type="match status" value="1"/>
</dbReference>
<feature type="transmembrane region" description="Helical" evidence="1">
    <location>
        <begin position="65"/>
        <end position="83"/>
    </location>
</feature>
<feature type="transmembrane region" description="Helical" evidence="1">
    <location>
        <begin position="139"/>
        <end position="158"/>
    </location>
</feature>
<evidence type="ECO:0000259" key="2">
    <source>
        <dbReference type="Pfam" id="PF06580"/>
    </source>
</evidence>
<keyword evidence="1" id="KW-0472">Membrane</keyword>
<dbReference type="PANTHER" id="PTHR34220:SF7">
    <property type="entry name" value="SENSOR HISTIDINE KINASE YPDA"/>
    <property type="match status" value="1"/>
</dbReference>
<dbReference type="InterPro" id="IPR010559">
    <property type="entry name" value="Sig_transdc_His_kin_internal"/>
</dbReference>
<keyword evidence="4" id="KW-1185">Reference proteome</keyword>
<dbReference type="AlphaFoldDB" id="A0A2K9NET2"/>
<keyword evidence="1" id="KW-0812">Transmembrane</keyword>
<evidence type="ECO:0000256" key="1">
    <source>
        <dbReference type="SAM" id="Phobius"/>
    </source>
</evidence>
<gene>
    <name evidence="3" type="ORF">C0V82_13025</name>
</gene>
<evidence type="ECO:0000313" key="4">
    <source>
        <dbReference type="Proteomes" id="UP000234752"/>
    </source>
</evidence>
<feature type="domain" description="Signal transduction histidine kinase internal region" evidence="2">
    <location>
        <begin position="182"/>
        <end position="260"/>
    </location>
</feature>
<evidence type="ECO:0000313" key="3">
    <source>
        <dbReference type="EMBL" id="AUN31056.1"/>
    </source>
</evidence>
<keyword evidence="3" id="KW-0418">Kinase</keyword>
<dbReference type="Pfam" id="PF06580">
    <property type="entry name" value="His_kinase"/>
    <property type="match status" value="1"/>
</dbReference>
<sequence length="379" mass="41826">MRSIGVMMINATPSRLRPVREILKPLAWSAAIWGVVLVAMTAAMVADARDKGQEIAALSALGQGALHYIPLVLLSWALHQWFSGPSRQTVGRREVLLALLPTVLIFPPLYILYQALVVTLLRGQPLSGMGTVLAQQSRFGWWTDLLIVIGAFALQVALTTHRLQREQATILLEERNRNLELRLALLQGQLEPHFLFNALNSIAALVRSGDRADALTALATVSDLLRFALRASQRPWVRVTEELAFVDAYLSMQRLRMGARMQIDRRVAGGDWSTLRCPPLLFQPLVENAVKHGVESTTTDTLILLDLSHRGELLHLRIDNPVGAASEGNGLGLGLTRQRLDALYGGRALLETRVEDGMHVTTLIFPAEDMDGNAVHSDR</sequence>
<dbReference type="InterPro" id="IPR036890">
    <property type="entry name" value="HATPase_C_sf"/>
</dbReference>
<dbReference type="KEGG" id="ncb:C0V82_13025"/>
<name>A0A2K9NET2_9PROT</name>
<organism evidence="3 4">
    <name type="scientific">Niveispirillum cyanobacteriorum</name>
    <dbReference type="NCBI Taxonomy" id="1612173"/>
    <lineage>
        <taxon>Bacteria</taxon>
        <taxon>Pseudomonadati</taxon>
        <taxon>Pseudomonadota</taxon>
        <taxon>Alphaproteobacteria</taxon>
        <taxon>Rhodospirillales</taxon>
        <taxon>Azospirillaceae</taxon>
        <taxon>Niveispirillum</taxon>
    </lineage>
</organism>
<dbReference type="PANTHER" id="PTHR34220">
    <property type="entry name" value="SENSOR HISTIDINE KINASE YPDA"/>
    <property type="match status" value="1"/>
</dbReference>
<proteinExistence type="predicted"/>
<keyword evidence="1" id="KW-1133">Transmembrane helix</keyword>
<dbReference type="Proteomes" id="UP000234752">
    <property type="component" value="Chromosome eg_1"/>
</dbReference>
<dbReference type="GO" id="GO:0000155">
    <property type="term" value="F:phosphorelay sensor kinase activity"/>
    <property type="evidence" value="ECO:0007669"/>
    <property type="project" value="InterPro"/>
</dbReference>
<dbReference type="GO" id="GO:0016020">
    <property type="term" value="C:membrane"/>
    <property type="evidence" value="ECO:0007669"/>
    <property type="project" value="InterPro"/>
</dbReference>